<name>A0AAV7QUH7_PLEWA</name>
<evidence type="ECO:0000313" key="2">
    <source>
        <dbReference type="EMBL" id="KAJ1143469.1"/>
    </source>
</evidence>
<gene>
    <name evidence="2" type="ORF">NDU88_009777</name>
</gene>
<feature type="region of interest" description="Disordered" evidence="1">
    <location>
        <begin position="1"/>
        <end position="86"/>
    </location>
</feature>
<comment type="caution">
    <text evidence="2">The sequence shown here is derived from an EMBL/GenBank/DDBJ whole genome shotgun (WGS) entry which is preliminary data.</text>
</comment>
<organism evidence="2 3">
    <name type="scientific">Pleurodeles waltl</name>
    <name type="common">Iberian ribbed newt</name>
    <dbReference type="NCBI Taxonomy" id="8319"/>
    <lineage>
        <taxon>Eukaryota</taxon>
        <taxon>Metazoa</taxon>
        <taxon>Chordata</taxon>
        <taxon>Craniata</taxon>
        <taxon>Vertebrata</taxon>
        <taxon>Euteleostomi</taxon>
        <taxon>Amphibia</taxon>
        <taxon>Batrachia</taxon>
        <taxon>Caudata</taxon>
        <taxon>Salamandroidea</taxon>
        <taxon>Salamandridae</taxon>
        <taxon>Pleurodelinae</taxon>
        <taxon>Pleurodeles</taxon>
    </lineage>
</organism>
<sequence>MVGLTPPHGAGSSSCSNPRTHQTRRQRLRSGVLDARPGRCLAQGRRLLEPPNGSGGGRVGPAGDGEALHRVREPLQGPSRRPVERTCWGPVVGMAGAGEGSDGLWRRRGSERDNTKWAELPWALSRRSGTPAPSRGPLAHRFDAAVATCRGCLQLVPK</sequence>
<dbReference type="Proteomes" id="UP001066276">
    <property type="component" value="Chromosome 6"/>
</dbReference>
<proteinExistence type="predicted"/>
<dbReference type="EMBL" id="JANPWB010000010">
    <property type="protein sequence ID" value="KAJ1143469.1"/>
    <property type="molecule type" value="Genomic_DNA"/>
</dbReference>
<dbReference type="AlphaFoldDB" id="A0AAV7QUH7"/>
<reference evidence="2" key="1">
    <citation type="journal article" date="2022" name="bioRxiv">
        <title>Sequencing and chromosome-scale assembly of the giantPleurodeles waltlgenome.</title>
        <authorList>
            <person name="Brown T."/>
            <person name="Elewa A."/>
            <person name="Iarovenko S."/>
            <person name="Subramanian E."/>
            <person name="Araus A.J."/>
            <person name="Petzold A."/>
            <person name="Susuki M."/>
            <person name="Suzuki K.-i.T."/>
            <person name="Hayashi T."/>
            <person name="Toyoda A."/>
            <person name="Oliveira C."/>
            <person name="Osipova E."/>
            <person name="Leigh N.D."/>
            <person name="Simon A."/>
            <person name="Yun M.H."/>
        </authorList>
    </citation>
    <scope>NUCLEOTIDE SEQUENCE</scope>
    <source>
        <strain evidence="2">20211129_DDA</strain>
        <tissue evidence="2">Liver</tissue>
    </source>
</reference>
<feature type="compositionally biased region" description="Gly residues" evidence="1">
    <location>
        <begin position="53"/>
        <end position="63"/>
    </location>
</feature>
<protein>
    <submittedName>
        <fullName evidence="2">Uncharacterized protein</fullName>
    </submittedName>
</protein>
<evidence type="ECO:0000313" key="3">
    <source>
        <dbReference type="Proteomes" id="UP001066276"/>
    </source>
</evidence>
<accession>A0AAV7QUH7</accession>
<evidence type="ECO:0000256" key="1">
    <source>
        <dbReference type="SAM" id="MobiDB-lite"/>
    </source>
</evidence>
<feature type="compositionally biased region" description="Polar residues" evidence="1">
    <location>
        <begin position="11"/>
        <end position="20"/>
    </location>
</feature>
<keyword evidence="3" id="KW-1185">Reference proteome</keyword>